<evidence type="ECO:0000259" key="1">
    <source>
        <dbReference type="Pfam" id="PF07510"/>
    </source>
</evidence>
<proteinExistence type="predicted"/>
<organism evidence="2 3">
    <name type="scientific">Rhizoctonia solani</name>
    <dbReference type="NCBI Taxonomy" id="456999"/>
    <lineage>
        <taxon>Eukaryota</taxon>
        <taxon>Fungi</taxon>
        <taxon>Dikarya</taxon>
        <taxon>Basidiomycota</taxon>
        <taxon>Agaricomycotina</taxon>
        <taxon>Agaricomycetes</taxon>
        <taxon>Cantharellales</taxon>
        <taxon>Ceratobasidiaceae</taxon>
        <taxon>Rhizoctonia</taxon>
    </lineage>
</organism>
<gene>
    <name evidence="2" type="ORF">RDB_LOCUS83712</name>
</gene>
<dbReference type="PANTHER" id="PTHR24094">
    <property type="entry name" value="SECRETED PROTEIN"/>
    <property type="match status" value="1"/>
</dbReference>
<dbReference type="AlphaFoldDB" id="A0A8H3E4Q4"/>
<comment type="caution">
    <text evidence="2">The sequence shown here is derived from an EMBL/GenBank/DDBJ whole genome shotgun (WGS) entry which is preliminary data.</text>
</comment>
<dbReference type="PROSITE" id="PS51257">
    <property type="entry name" value="PROKAR_LIPOPROTEIN"/>
    <property type="match status" value="1"/>
</dbReference>
<protein>
    <recommendedName>
        <fullName evidence="1">GmrSD restriction endonucleases C-terminal domain-containing protein</fullName>
    </recommendedName>
</protein>
<dbReference type="PANTHER" id="PTHR24094:SF15">
    <property type="entry name" value="AMP-DEPENDENT SYNTHETASE_LIGASE DOMAIN-CONTAINING PROTEIN-RELATED"/>
    <property type="match status" value="1"/>
</dbReference>
<feature type="domain" description="GmrSD restriction endonucleases C-terminal" evidence="1">
    <location>
        <begin position="123"/>
        <end position="218"/>
    </location>
</feature>
<dbReference type="EMBL" id="CAJNJQ010001704">
    <property type="protein sequence ID" value="CAE7146419.1"/>
    <property type="molecule type" value="Genomic_DNA"/>
</dbReference>
<evidence type="ECO:0000313" key="2">
    <source>
        <dbReference type="EMBL" id="CAE7146419.1"/>
    </source>
</evidence>
<sequence>MRKYYILKQRLVFPSPTSTACTIRSLHDTATSAARVAAAKKIEILVSIATAKTYLAELKVAPPVTEPAYDRKKFQHWITISGKCDTRETVLKRDATVEVTVDSECKATAGAWYSDYDGIPVANATGLDIDHIVPLKEGWQAGAWNWTATRRKEFANDLIRPQLLAVSASSNRMKGDKDPSKWMPSNPSYRCTYIRAWIQVKYYYELTVDQAEKDTLTEIINAC</sequence>
<name>A0A8H3E4Q4_9AGAM</name>
<evidence type="ECO:0000313" key="3">
    <source>
        <dbReference type="Proteomes" id="UP000663827"/>
    </source>
</evidence>
<dbReference type="Pfam" id="PF07510">
    <property type="entry name" value="GmrSD_C"/>
    <property type="match status" value="1"/>
</dbReference>
<dbReference type="InterPro" id="IPR011089">
    <property type="entry name" value="GmrSD_C"/>
</dbReference>
<accession>A0A8H3E4Q4</accession>
<dbReference type="Proteomes" id="UP000663827">
    <property type="component" value="Unassembled WGS sequence"/>
</dbReference>
<reference evidence="2" key="1">
    <citation type="submission" date="2021-01" db="EMBL/GenBank/DDBJ databases">
        <authorList>
            <person name="Kaushik A."/>
        </authorList>
    </citation>
    <scope>NUCLEOTIDE SEQUENCE</scope>
    <source>
        <strain evidence="2">AG5</strain>
    </source>
</reference>